<gene>
    <name evidence="1" type="ORF">CR513_56070</name>
</gene>
<comment type="caution">
    <text evidence="1">The sequence shown here is derived from an EMBL/GenBank/DDBJ whole genome shotgun (WGS) entry which is preliminary data.</text>
</comment>
<name>A0A371EGV5_MUCPR</name>
<evidence type="ECO:0000313" key="2">
    <source>
        <dbReference type="Proteomes" id="UP000257109"/>
    </source>
</evidence>
<proteinExistence type="predicted"/>
<organism evidence="1 2">
    <name type="scientific">Mucuna pruriens</name>
    <name type="common">Velvet bean</name>
    <name type="synonym">Dolichos pruriens</name>
    <dbReference type="NCBI Taxonomy" id="157652"/>
    <lineage>
        <taxon>Eukaryota</taxon>
        <taxon>Viridiplantae</taxon>
        <taxon>Streptophyta</taxon>
        <taxon>Embryophyta</taxon>
        <taxon>Tracheophyta</taxon>
        <taxon>Spermatophyta</taxon>
        <taxon>Magnoliopsida</taxon>
        <taxon>eudicotyledons</taxon>
        <taxon>Gunneridae</taxon>
        <taxon>Pentapetalae</taxon>
        <taxon>rosids</taxon>
        <taxon>fabids</taxon>
        <taxon>Fabales</taxon>
        <taxon>Fabaceae</taxon>
        <taxon>Papilionoideae</taxon>
        <taxon>50 kb inversion clade</taxon>
        <taxon>NPAAA clade</taxon>
        <taxon>indigoferoid/millettioid clade</taxon>
        <taxon>Phaseoleae</taxon>
        <taxon>Mucuna</taxon>
    </lineage>
</organism>
<evidence type="ECO:0000313" key="1">
    <source>
        <dbReference type="EMBL" id="RDX65283.1"/>
    </source>
</evidence>
<accession>A0A371EGV5</accession>
<keyword evidence="2" id="KW-1185">Reference proteome</keyword>
<sequence>MHRTIYDSVVWRRPANMEEIRAWAEIHIEAKEKLADSMKSNQGYVNRMIHPGEENYKAGNEVTHFTPLKMKKAQILREVYHTHLLEVPPLTERQMGPNQDKWCEFHQTHGHTTENYQTL</sequence>
<dbReference type="EMBL" id="QJKJ01013994">
    <property type="protein sequence ID" value="RDX65283.1"/>
    <property type="molecule type" value="Genomic_DNA"/>
</dbReference>
<dbReference type="Proteomes" id="UP000257109">
    <property type="component" value="Unassembled WGS sequence"/>
</dbReference>
<feature type="non-terminal residue" evidence="1">
    <location>
        <position position="1"/>
    </location>
</feature>
<dbReference type="AlphaFoldDB" id="A0A371EGV5"/>
<dbReference type="OrthoDB" id="1740536at2759"/>
<reference evidence="1" key="1">
    <citation type="submission" date="2018-05" db="EMBL/GenBank/DDBJ databases">
        <title>Draft genome of Mucuna pruriens seed.</title>
        <authorList>
            <person name="Nnadi N.E."/>
            <person name="Vos R."/>
            <person name="Hasami M.H."/>
            <person name="Devisetty U.K."/>
            <person name="Aguiy J.C."/>
        </authorList>
    </citation>
    <scope>NUCLEOTIDE SEQUENCE [LARGE SCALE GENOMIC DNA]</scope>
    <source>
        <strain evidence="1">JCA_2017</strain>
    </source>
</reference>
<protein>
    <submittedName>
        <fullName evidence="1">Uncharacterized protein</fullName>
    </submittedName>
</protein>